<keyword evidence="2" id="KW-0805">Transcription regulation</keyword>
<feature type="region of interest" description="Disordered" evidence="9">
    <location>
        <begin position="185"/>
        <end position="204"/>
    </location>
</feature>
<dbReference type="GO" id="GO:0046983">
    <property type="term" value="F:protein dimerization activity"/>
    <property type="evidence" value="ECO:0007669"/>
    <property type="project" value="InterPro"/>
</dbReference>
<dbReference type="Pfam" id="PF01486">
    <property type="entry name" value="K-box"/>
    <property type="match status" value="1"/>
</dbReference>
<dbReference type="InterPro" id="IPR036879">
    <property type="entry name" value="TF_MADSbox_sf"/>
</dbReference>
<dbReference type="GO" id="GO:0003700">
    <property type="term" value="F:DNA-binding transcription factor activity"/>
    <property type="evidence" value="ECO:0007669"/>
    <property type="project" value="InterPro"/>
</dbReference>
<keyword evidence="5" id="KW-0804">Transcription</keyword>
<dbReference type="HOGENOM" id="CLU_053053_0_0_1"/>
<dbReference type="Pfam" id="PF00319">
    <property type="entry name" value="SRF-TF"/>
    <property type="match status" value="1"/>
</dbReference>
<dbReference type="SUPFAM" id="SSF55455">
    <property type="entry name" value="SRF-like"/>
    <property type="match status" value="1"/>
</dbReference>
<feature type="domain" description="K-box" evidence="11">
    <location>
        <begin position="87"/>
        <end position="183"/>
    </location>
</feature>
<dbReference type="GO" id="GO:0048608">
    <property type="term" value="P:reproductive structure development"/>
    <property type="evidence" value="ECO:0007669"/>
    <property type="project" value="UniProtKB-ARBA"/>
</dbReference>
<gene>
    <name evidence="12" type="primary">LOC102600717</name>
</gene>
<keyword evidence="4" id="KW-0010">Activator</keyword>
<dbReference type="Gramene" id="PGSC0003DMT400013247">
    <property type="protein sequence ID" value="PGSC0003DMT400013247"/>
    <property type="gene ID" value="PGSC0003DMG400005176"/>
</dbReference>
<comment type="function">
    <text evidence="7">Probable transcription factor involved in regulating genes that determines stamen and carpel development in wild-type flowers.</text>
</comment>
<evidence type="ECO:0000313" key="13">
    <source>
        <dbReference type="Proteomes" id="UP000011115"/>
    </source>
</evidence>
<evidence type="ECO:0000256" key="7">
    <source>
        <dbReference type="ARBA" id="ARBA00053580"/>
    </source>
</evidence>
<sequence length="204" mass="23552">MGRGKIEIKRIENNTNRQVTFCKRRNGLLKKAYELSVLCEAEIALIVFSTRGRVYEYSNNNIKATIERYKKATAETSNACTTQELNAQFYQQESKKLRQQIQMMQNSNRHLVGEGLSCLNVRELKQLENRLERGISRIRSKKIAENERLQELSMMPAPGGQEYSAIQQYLARNMLQLNMMEGQGVSSYDPLPPPHHDKKSLELQ</sequence>
<dbReference type="InterPro" id="IPR033896">
    <property type="entry name" value="MEF2-like_N"/>
</dbReference>
<keyword evidence="3" id="KW-0238">DNA-binding</keyword>
<dbReference type="InterPro" id="IPR050142">
    <property type="entry name" value="MADS-box/MEF2_TF"/>
</dbReference>
<reference evidence="13" key="1">
    <citation type="journal article" date="2011" name="Nature">
        <title>Genome sequence and analysis of the tuber crop potato.</title>
        <authorList>
            <consortium name="The Potato Genome Sequencing Consortium"/>
        </authorList>
    </citation>
    <scope>NUCLEOTIDE SEQUENCE [LARGE SCALE GENOMIC DNA]</scope>
    <source>
        <strain evidence="13">cv. DM1-3 516 R44</strain>
    </source>
</reference>
<dbReference type="PROSITE" id="PS51297">
    <property type="entry name" value="K_BOX"/>
    <property type="match status" value="1"/>
</dbReference>
<dbReference type="EnsemblPlants" id="PGSC0003DMT400013247">
    <property type="protein sequence ID" value="PGSC0003DMT400013247"/>
    <property type="gene ID" value="PGSC0003DMG400005176"/>
</dbReference>
<accession>M1A2J9</accession>
<dbReference type="OrthoDB" id="1898716at2759"/>
<keyword evidence="13" id="KW-1185">Reference proteome</keyword>
<name>M1A2J9_SOLTU</name>
<evidence type="ECO:0000256" key="1">
    <source>
        <dbReference type="ARBA" id="ARBA00004123"/>
    </source>
</evidence>
<dbReference type="GO" id="GO:0009791">
    <property type="term" value="P:post-embryonic development"/>
    <property type="evidence" value="ECO:0007669"/>
    <property type="project" value="UniProtKB-ARBA"/>
</dbReference>
<evidence type="ECO:0000256" key="3">
    <source>
        <dbReference type="ARBA" id="ARBA00023125"/>
    </source>
</evidence>
<evidence type="ECO:0000313" key="12">
    <source>
        <dbReference type="EnsemblPlants" id="PGSC0003DMT400013247"/>
    </source>
</evidence>
<evidence type="ECO:0000256" key="9">
    <source>
        <dbReference type="SAM" id="MobiDB-lite"/>
    </source>
</evidence>
<feature type="domain" description="MADS-box" evidence="10">
    <location>
        <begin position="1"/>
        <end position="61"/>
    </location>
</feature>
<comment type="subcellular location">
    <subcellularLocation>
        <location evidence="1">Nucleus</location>
    </subcellularLocation>
</comment>
<evidence type="ECO:0000259" key="11">
    <source>
        <dbReference type="PROSITE" id="PS51297"/>
    </source>
</evidence>
<evidence type="ECO:0000256" key="4">
    <source>
        <dbReference type="ARBA" id="ARBA00023159"/>
    </source>
</evidence>
<dbReference type="InterPro" id="IPR002100">
    <property type="entry name" value="TF_MADSbox"/>
</dbReference>
<dbReference type="PROSITE" id="PS50066">
    <property type="entry name" value="MADS_BOX_2"/>
    <property type="match status" value="1"/>
</dbReference>
<dbReference type="GO" id="GO:0000977">
    <property type="term" value="F:RNA polymerase II transcription regulatory region sequence-specific DNA binding"/>
    <property type="evidence" value="ECO:0007669"/>
    <property type="project" value="InterPro"/>
</dbReference>
<evidence type="ECO:0000259" key="10">
    <source>
        <dbReference type="PROSITE" id="PS50066"/>
    </source>
</evidence>
<dbReference type="PRINTS" id="PR00404">
    <property type="entry name" value="MADSDOMAIN"/>
</dbReference>
<evidence type="ECO:0000256" key="6">
    <source>
        <dbReference type="ARBA" id="ARBA00023242"/>
    </source>
</evidence>
<dbReference type="SMART" id="SM00432">
    <property type="entry name" value="MADS"/>
    <property type="match status" value="1"/>
</dbReference>
<evidence type="ECO:0000256" key="8">
    <source>
        <dbReference type="ARBA" id="ARBA00070139"/>
    </source>
</evidence>
<dbReference type="AlphaFoldDB" id="M1A2J9"/>
<dbReference type="PANTHER" id="PTHR48019">
    <property type="entry name" value="SERUM RESPONSE FACTOR HOMOLOG"/>
    <property type="match status" value="1"/>
</dbReference>
<dbReference type="InterPro" id="IPR002487">
    <property type="entry name" value="TF_Kbox"/>
</dbReference>
<dbReference type="SMR" id="M1A2J9"/>
<dbReference type="CDD" id="cd00265">
    <property type="entry name" value="MADS_MEF2_like"/>
    <property type="match status" value="1"/>
</dbReference>
<evidence type="ECO:0000256" key="5">
    <source>
        <dbReference type="ARBA" id="ARBA00023163"/>
    </source>
</evidence>
<dbReference type="PROSITE" id="PS00350">
    <property type="entry name" value="MADS_BOX_1"/>
    <property type="match status" value="1"/>
</dbReference>
<reference evidence="12" key="2">
    <citation type="submission" date="2015-06" db="UniProtKB">
        <authorList>
            <consortium name="EnsemblPlants"/>
        </authorList>
    </citation>
    <scope>IDENTIFICATION</scope>
    <source>
        <strain evidence="12">DM1-3 516 R44</strain>
    </source>
</reference>
<dbReference type="Gene3D" id="3.40.1810.10">
    <property type="entry name" value="Transcription factor, MADS-box"/>
    <property type="match status" value="1"/>
</dbReference>
<dbReference type="GO" id="GO:0045944">
    <property type="term" value="P:positive regulation of transcription by RNA polymerase II"/>
    <property type="evidence" value="ECO:0007669"/>
    <property type="project" value="InterPro"/>
</dbReference>
<organism evidence="12 13">
    <name type="scientific">Solanum tuberosum</name>
    <name type="common">Potato</name>
    <dbReference type="NCBI Taxonomy" id="4113"/>
    <lineage>
        <taxon>Eukaryota</taxon>
        <taxon>Viridiplantae</taxon>
        <taxon>Streptophyta</taxon>
        <taxon>Embryophyta</taxon>
        <taxon>Tracheophyta</taxon>
        <taxon>Spermatophyta</taxon>
        <taxon>Magnoliopsida</taxon>
        <taxon>eudicotyledons</taxon>
        <taxon>Gunneridae</taxon>
        <taxon>Pentapetalae</taxon>
        <taxon>asterids</taxon>
        <taxon>lamiids</taxon>
        <taxon>Solanales</taxon>
        <taxon>Solanaceae</taxon>
        <taxon>Solanoideae</taxon>
        <taxon>Solaneae</taxon>
        <taxon>Solanum</taxon>
    </lineage>
</organism>
<protein>
    <recommendedName>
        <fullName evidence="8">Floral homeotic protein AGAMOUS</fullName>
    </recommendedName>
</protein>
<proteinExistence type="predicted"/>
<dbReference type="GO" id="GO:0005634">
    <property type="term" value="C:nucleus"/>
    <property type="evidence" value="ECO:0007669"/>
    <property type="project" value="UniProtKB-SubCell"/>
</dbReference>
<evidence type="ECO:0000256" key="2">
    <source>
        <dbReference type="ARBA" id="ARBA00023015"/>
    </source>
</evidence>
<dbReference type="FunFam" id="3.40.1810.10:FF:000009">
    <property type="entry name" value="agamous-like MADS-box protein AGL11"/>
    <property type="match status" value="1"/>
</dbReference>
<dbReference type="Proteomes" id="UP000011115">
    <property type="component" value="Unassembled WGS sequence"/>
</dbReference>
<keyword evidence="6" id="KW-0539">Nucleus</keyword>